<keyword evidence="2" id="KW-0378">Hydrolase</keyword>
<accession>A0ABQ5KTK9</accession>
<keyword evidence="4" id="KW-0175">Coiled coil</keyword>
<feature type="coiled-coil region" evidence="4">
    <location>
        <begin position="400"/>
        <end position="430"/>
    </location>
</feature>
<dbReference type="EMBL" id="BQXS01010975">
    <property type="protein sequence ID" value="GKT35371.1"/>
    <property type="molecule type" value="Genomic_DNA"/>
</dbReference>
<evidence type="ECO:0000313" key="5">
    <source>
        <dbReference type="EMBL" id="GKT35371.1"/>
    </source>
</evidence>
<dbReference type="Gene3D" id="3.40.800.10">
    <property type="entry name" value="Ureohydrolase domain"/>
    <property type="match status" value="2"/>
</dbReference>
<dbReference type="InterPro" id="IPR006035">
    <property type="entry name" value="Ureohydrolase"/>
</dbReference>
<evidence type="ECO:0000313" key="6">
    <source>
        <dbReference type="Proteomes" id="UP001057375"/>
    </source>
</evidence>
<evidence type="ECO:0000256" key="2">
    <source>
        <dbReference type="ARBA" id="ARBA00022801"/>
    </source>
</evidence>
<comment type="caution">
    <text evidence="5">The sequence shown here is derived from an EMBL/GenBank/DDBJ whole genome shotgun (WGS) entry which is preliminary data.</text>
</comment>
<dbReference type="PROSITE" id="PS51409">
    <property type="entry name" value="ARGINASE_2"/>
    <property type="match status" value="1"/>
</dbReference>
<protein>
    <submittedName>
        <fullName evidence="5">Ureohydrolase like protein</fullName>
    </submittedName>
</protein>
<comment type="similarity">
    <text evidence="3">Belongs to the arginase family.</text>
</comment>
<gene>
    <name evidence="5" type="ORF">ADUPG1_008544</name>
</gene>
<dbReference type="CDD" id="cd09988">
    <property type="entry name" value="Formimidoylglutamase"/>
    <property type="match status" value="1"/>
</dbReference>
<dbReference type="SUPFAM" id="SSF52768">
    <property type="entry name" value="Arginase/deacetylase"/>
    <property type="match status" value="2"/>
</dbReference>
<evidence type="ECO:0000256" key="4">
    <source>
        <dbReference type="SAM" id="Coils"/>
    </source>
</evidence>
<keyword evidence="1" id="KW-0479">Metal-binding</keyword>
<organism evidence="5 6">
    <name type="scientific">Aduncisulcus paluster</name>
    <dbReference type="NCBI Taxonomy" id="2918883"/>
    <lineage>
        <taxon>Eukaryota</taxon>
        <taxon>Metamonada</taxon>
        <taxon>Carpediemonas-like organisms</taxon>
        <taxon>Aduncisulcus</taxon>
    </lineage>
</organism>
<proteinExistence type="inferred from homology"/>
<dbReference type="Proteomes" id="UP001057375">
    <property type="component" value="Unassembled WGS sequence"/>
</dbReference>
<dbReference type="Pfam" id="PF00491">
    <property type="entry name" value="Arginase"/>
    <property type="match status" value="2"/>
</dbReference>
<evidence type="ECO:0000256" key="3">
    <source>
        <dbReference type="PROSITE-ProRule" id="PRU00742"/>
    </source>
</evidence>
<name>A0ABQ5KTK9_9EUKA</name>
<dbReference type="PANTHER" id="PTHR11358">
    <property type="entry name" value="ARGINASE/AGMATINASE"/>
    <property type="match status" value="1"/>
</dbReference>
<dbReference type="InterPro" id="IPR023696">
    <property type="entry name" value="Ureohydrolase_dom_sf"/>
</dbReference>
<keyword evidence="6" id="KW-1185">Reference proteome</keyword>
<dbReference type="PANTHER" id="PTHR11358:SF26">
    <property type="entry name" value="GUANIDINO ACID HYDROLASE, MITOCHONDRIAL"/>
    <property type="match status" value="1"/>
</dbReference>
<evidence type="ECO:0000256" key="1">
    <source>
        <dbReference type="ARBA" id="ARBA00022723"/>
    </source>
</evidence>
<sequence>MSLLEAYCMDKRLGDIIKPTFDPSTDEMDIVIIGCPTDEGVRRNGGRVGARRAPSVFRHFIKRLGTIPNPRYTCDLESVKIADFGDAVGASLEEMHADLARKVEIVVKAGAIPFVVGGGHDIAYPDYLGLSAGLGSTDIGIINIDAHLDVREKKEGKVHSGSPFRMILESEGYSGTIEEFAVQSHQCSVADTQYCIDKGCRIDWLRDLREDSGPYENPISIFRKVLGIADFESTFVSFDVDAISYAFCPGCSCPSPMGLTSEEAIDIMYEAGRNSRCSVADTQYCIDKGCRIDWLRDLREDSGPYENPISIFRKVLGIADFESTFVSFDVDAISYAFCPGCSCPSPMGLTSEEAIDIMYEAGRNSRVRMVDMPEFNPDAEEYLTGKLVATMFYFFVLGYGRRLEIEVEEVERAAADAEVLRIQKNEWESEDKADTSALYSNERVEDAWCTPVKDMK</sequence>
<reference evidence="5" key="1">
    <citation type="submission" date="2022-03" db="EMBL/GenBank/DDBJ databases">
        <title>Draft genome sequence of Aduncisulcus paluster, a free-living microaerophilic Fornicata.</title>
        <authorList>
            <person name="Yuyama I."/>
            <person name="Kume K."/>
            <person name="Tamura T."/>
            <person name="Inagaki Y."/>
            <person name="Hashimoto T."/>
        </authorList>
    </citation>
    <scope>NUCLEOTIDE SEQUENCE</scope>
    <source>
        <strain evidence="5">NY0171</strain>
    </source>
</reference>